<evidence type="ECO:0000313" key="15">
    <source>
        <dbReference type="EMBL" id="RBO90474.1"/>
    </source>
</evidence>
<protein>
    <recommendedName>
        <fullName evidence="3">Beta sliding clamp</fullName>
    </recommendedName>
    <alternativeName>
        <fullName evidence="11">Beta-clamp processivity factor</fullName>
    </alternativeName>
    <alternativeName>
        <fullName evidence="10">DNA polymerase III beta sliding clamp subunit</fullName>
    </alternativeName>
</protein>
<dbReference type="Proteomes" id="UP000252893">
    <property type="component" value="Unassembled WGS sequence"/>
</dbReference>
<dbReference type="CDD" id="cd00140">
    <property type="entry name" value="beta_clamp"/>
    <property type="match status" value="1"/>
</dbReference>
<dbReference type="SMART" id="SM00480">
    <property type="entry name" value="POL3Bc"/>
    <property type="match status" value="1"/>
</dbReference>
<keyword evidence="16" id="KW-1185">Reference proteome</keyword>
<evidence type="ECO:0000256" key="8">
    <source>
        <dbReference type="ARBA" id="ARBA00022932"/>
    </source>
</evidence>
<evidence type="ECO:0000256" key="3">
    <source>
        <dbReference type="ARBA" id="ARBA00021035"/>
    </source>
</evidence>
<name>A0A366DMD7_9HYPH</name>
<dbReference type="Gene3D" id="3.10.150.10">
    <property type="entry name" value="DNA Polymerase III, subunit A, domain 2"/>
    <property type="match status" value="1"/>
</dbReference>
<evidence type="ECO:0000256" key="4">
    <source>
        <dbReference type="ARBA" id="ARBA00022490"/>
    </source>
</evidence>
<feature type="domain" description="DNA polymerase III beta sliding clamp C-terminal" evidence="14">
    <location>
        <begin position="269"/>
        <end position="385"/>
    </location>
</feature>
<proteinExistence type="inferred from homology"/>
<dbReference type="NCBIfam" id="TIGR00663">
    <property type="entry name" value="dnan"/>
    <property type="match status" value="1"/>
</dbReference>
<dbReference type="AlphaFoldDB" id="A0A366DMD7"/>
<dbReference type="PANTHER" id="PTHR30478:SF0">
    <property type="entry name" value="BETA SLIDING CLAMP"/>
    <property type="match status" value="1"/>
</dbReference>
<evidence type="ECO:0000256" key="9">
    <source>
        <dbReference type="ARBA" id="ARBA00023125"/>
    </source>
</evidence>
<dbReference type="Gene3D" id="3.70.10.10">
    <property type="match status" value="1"/>
</dbReference>
<evidence type="ECO:0000259" key="14">
    <source>
        <dbReference type="Pfam" id="PF02768"/>
    </source>
</evidence>
<dbReference type="InterPro" id="IPR001001">
    <property type="entry name" value="DNA_polIII_beta"/>
</dbReference>
<keyword evidence="7" id="KW-0235">DNA replication</keyword>
<reference evidence="15 16" key="1">
    <citation type="submission" date="2018-06" db="EMBL/GenBank/DDBJ databases">
        <title>Genomic Encyclopedia of Type Strains, Phase IV (KMG-IV): sequencing the most valuable type-strain genomes for metagenomic binning, comparative biology and taxonomic classification.</title>
        <authorList>
            <person name="Goeker M."/>
        </authorList>
    </citation>
    <scope>NUCLEOTIDE SEQUENCE [LARGE SCALE GENOMIC DNA]</scope>
    <source>
        <strain evidence="15 16">DSM 25619</strain>
    </source>
</reference>
<gene>
    <name evidence="15" type="ORF">DFR47_11335</name>
</gene>
<dbReference type="GO" id="GO:0006271">
    <property type="term" value="P:DNA strand elongation involved in DNA replication"/>
    <property type="evidence" value="ECO:0007669"/>
    <property type="project" value="TreeGrafter"/>
</dbReference>
<comment type="caution">
    <text evidence="15">The sequence shown here is derived from an EMBL/GenBank/DDBJ whole genome shotgun (WGS) entry which is preliminary data.</text>
</comment>
<dbReference type="GO" id="GO:0009360">
    <property type="term" value="C:DNA polymerase III complex"/>
    <property type="evidence" value="ECO:0007669"/>
    <property type="project" value="InterPro"/>
</dbReference>
<organism evidence="15 16">
    <name type="scientific">Pseudochrobactrum asaccharolyticum</name>
    <dbReference type="NCBI Taxonomy" id="354351"/>
    <lineage>
        <taxon>Bacteria</taxon>
        <taxon>Pseudomonadati</taxon>
        <taxon>Pseudomonadota</taxon>
        <taxon>Alphaproteobacteria</taxon>
        <taxon>Hyphomicrobiales</taxon>
        <taxon>Brucellaceae</taxon>
        <taxon>Pseudochrobactrum</taxon>
    </lineage>
</organism>
<dbReference type="SUPFAM" id="SSF55979">
    <property type="entry name" value="DNA clamp"/>
    <property type="match status" value="3"/>
</dbReference>
<feature type="domain" description="DNA polymerase III beta sliding clamp N-terminal" evidence="12">
    <location>
        <begin position="15"/>
        <end position="109"/>
    </location>
</feature>
<keyword evidence="9" id="KW-0238">DNA-binding</keyword>
<evidence type="ECO:0000256" key="2">
    <source>
        <dbReference type="ARBA" id="ARBA00010752"/>
    </source>
</evidence>
<dbReference type="GO" id="GO:0005737">
    <property type="term" value="C:cytoplasm"/>
    <property type="evidence" value="ECO:0007669"/>
    <property type="project" value="UniProtKB-SubCell"/>
</dbReference>
<keyword evidence="8" id="KW-0239">DNA-directed DNA polymerase</keyword>
<keyword evidence="4" id="KW-0963">Cytoplasm</keyword>
<evidence type="ECO:0000259" key="13">
    <source>
        <dbReference type="Pfam" id="PF02767"/>
    </source>
</evidence>
<dbReference type="InterPro" id="IPR046938">
    <property type="entry name" value="DNA_clamp_sf"/>
</dbReference>
<dbReference type="Pfam" id="PF02768">
    <property type="entry name" value="DNA_pol3_beta_3"/>
    <property type="match status" value="1"/>
</dbReference>
<keyword evidence="5" id="KW-0808">Transferase</keyword>
<dbReference type="PANTHER" id="PTHR30478">
    <property type="entry name" value="DNA POLYMERASE III SUBUNIT BETA"/>
    <property type="match status" value="1"/>
</dbReference>
<dbReference type="InterPro" id="IPR022635">
    <property type="entry name" value="DNA_polIII_beta_C"/>
</dbReference>
<dbReference type="GO" id="GO:0003677">
    <property type="term" value="F:DNA binding"/>
    <property type="evidence" value="ECO:0007669"/>
    <property type="project" value="UniProtKB-KW"/>
</dbReference>
<feature type="domain" description="DNA polymerase III beta sliding clamp central" evidence="13">
    <location>
        <begin position="145"/>
        <end position="266"/>
    </location>
</feature>
<dbReference type="Pfam" id="PF02767">
    <property type="entry name" value="DNA_pol3_beta_2"/>
    <property type="match status" value="1"/>
</dbReference>
<comment type="similarity">
    <text evidence="2">Belongs to the beta sliding clamp family.</text>
</comment>
<evidence type="ECO:0000256" key="1">
    <source>
        <dbReference type="ARBA" id="ARBA00004496"/>
    </source>
</evidence>
<evidence type="ECO:0000313" key="16">
    <source>
        <dbReference type="Proteomes" id="UP000252893"/>
    </source>
</evidence>
<dbReference type="GO" id="GO:0008408">
    <property type="term" value="F:3'-5' exonuclease activity"/>
    <property type="evidence" value="ECO:0007669"/>
    <property type="project" value="InterPro"/>
</dbReference>
<evidence type="ECO:0000256" key="5">
    <source>
        <dbReference type="ARBA" id="ARBA00022679"/>
    </source>
</evidence>
<evidence type="ECO:0000256" key="10">
    <source>
        <dbReference type="ARBA" id="ARBA00030988"/>
    </source>
</evidence>
<dbReference type="Pfam" id="PF00712">
    <property type="entry name" value="DNA_pol3_beta"/>
    <property type="match status" value="1"/>
</dbReference>
<comment type="subcellular location">
    <subcellularLocation>
        <location evidence="1">Cytoplasm</location>
    </subcellularLocation>
</comment>
<evidence type="ECO:0000259" key="12">
    <source>
        <dbReference type="Pfam" id="PF00712"/>
    </source>
</evidence>
<dbReference type="RefSeq" id="WP_170137573.1">
    <property type="nucleotide sequence ID" value="NZ_JBHEEG010000005.1"/>
</dbReference>
<evidence type="ECO:0000256" key="6">
    <source>
        <dbReference type="ARBA" id="ARBA00022695"/>
    </source>
</evidence>
<evidence type="ECO:0000256" key="11">
    <source>
        <dbReference type="ARBA" id="ARBA00033276"/>
    </source>
</evidence>
<dbReference type="InterPro" id="IPR022634">
    <property type="entry name" value="DNA_polIII_beta_N"/>
</dbReference>
<accession>A0A366DMD7</accession>
<sequence length="386" mass="42558">MNMQTNITSARLEYAPFIEALTNACKIIEKRTSVDILKTVHIKAMRNGVRVTGTDLDIYTAKFVSGDVTRDFECIIDANKFLNTIKKVKASSHVMLVKEESRVVAVIGGLNLDLKHEHDTSDFPVADQEGSFRYAIERSNCSFKISSTQLHRALSKVAPSISTEETRYYLNGVYMHIPDHSNELTFAATDGHRLARYEFPAPDGSEAMRDAGVIIPRKTIIELLRLLSRKSCPDSTLITVADIGVSFLIGEDEALESKVIDGKFPDYIRVIPTGNDHPVAAMVSDMIAGIKQASAILSESKQVNLHFKSEALSFTCTDTDFGSATTEIVAFNKTELLIGFNCEYLLAILSLIDGDVKMLFGDAGTPALFKDTKDDAVTYVLMPVRV</sequence>
<dbReference type="GO" id="GO:0003887">
    <property type="term" value="F:DNA-directed DNA polymerase activity"/>
    <property type="evidence" value="ECO:0007669"/>
    <property type="project" value="UniProtKB-KW"/>
</dbReference>
<dbReference type="EMBL" id="QNRH01000013">
    <property type="protein sequence ID" value="RBO90474.1"/>
    <property type="molecule type" value="Genomic_DNA"/>
</dbReference>
<evidence type="ECO:0000256" key="7">
    <source>
        <dbReference type="ARBA" id="ARBA00022705"/>
    </source>
</evidence>
<keyword evidence="6" id="KW-0548">Nucleotidyltransferase</keyword>
<dbReference type="InterPro" id="IPR022637">
    <property type="entry name" value="DNA_polIII_beta_cen"/>
</dbReference>